<dbReference type="SUPFAM" id="SSF102198">
    <property type="entry name" value="Putative cyclase"/>
    <property type="match status" value="1"/>
</dbReference>
<sequence length="204" mass="22590">MWIDITHTLSEEIAPWPGDTPFALRYFSTKDENGSANIAEISGSNHIGTHMDAARHVANDGWTMEQVDIQRLIGDATILTFTETTTITRDDLKQCSIEGTIVLIKTRDVSDPTVFPTSITVLTTDAIDYLAELGVHVLGVDVPSVDVLDSETLDNHHRLVQHHMYHIENLCLDEVSTGHYHFIGMPLKIKGADAAYLRAVVAKK</sequence>
<evidence type="ECO:0000256" key="4">
    <source>
        <dbReference type="ARBA" id="ARBA00012930"/>
    </source>
</evidence>
<evidence type="ECO:0000256" key="10">
    <source>
        <dbReference type="ARBA" id="ARBA00048496"/>
    </source>
</evidence>
<evidence type="ECO:0000256" key="5">
    <source>
        <dbReference type="ARBA" id="ARBA00014889"/>
    </source>
</evidence>
<evidence type="ECO:0000256" key="2">
    <source>
        <dbReference type="ARBA" id="ARBA00002204"/>
    </source>
</evidence>
<evidence type="ECO:0000256" key="8">
    <source>
        <dbReference type="ARBA" id="ARBA00022833"/>
    </source>
</evidence>
<organism evidence="12 13">
    <name type="scientific">Staphylococcus rostri</name>
    <dbReference type="NCBI Taxonomy" id="522262"/>
    <lineage>
        <taxon>Bacteria</taxon>
        <taxon>Bacillati</taxon>
        <taxon>Bacillota</taxon>
        <taxon>Bacilli</taxon>
        <taxon>Bacillales</taxon>
        <taxon>Staphylococcaceae</taxon>
        <taxon>Staphylococcus</taxon>
    </lineage>
</organism>
<dbReference type="OrthoDB" id="9796085at2"/>
<comment type="function">
    <text evidence="2">Catalyzes the hydrolysis of N-formyl-L-kynurenine to L-kynurenine, the second step in the kynurenine pathway of tryptophan degradation.</text>
</comment>
<dbReference type="Gene3D" id="3.50.30.50">
    <property type="entry name" value="Putative cyclase"/>
    <property type="match status" value="1"/>
</dbReference>
<dbReference type="Pfam" id="PF04199">
    <property type="entry name" value="Cyclase"/>
    <property type="match status" value="1"/>
</dbReference>
<evidence type="ECO:0000313" key="12">
    <source>
        <dbReference type="EMBL" id="PNZ30365.1"/>
    </source>
</evidence>
<comment type="cofactor">
    <cofactor evidence="1">
        <name>Zn(2+)</name>
        <dbReference type="ChEBI" id="CHEBI:29105"/>
    </cofactor>
</comment>
<comment type="caution">
    <text evidence="12">The sequence shown here is derived from an EMBL/GenBank/DDBJ whole genome shotgun (WGS) entry which is preliminary data.</text>
</comment>
<keyword evidence="9" id="KW-0823">Tryptophan catabolism</keyword>
<evidence type="ECO:0000313" key="13">
    <source>
        <dbReference type="Proteomes" id="UP000242752"/>
    </source>
</evidence>
<keyword evidence="8" id="KW-0862">Zinc</keyword>
<keyword evidence="7" id="KW-0378">Hydrolase</keyword>
<evidence type="ECO:0000256" key="1">
    <source>
        <dbReference type="ARBA" id="ARBA00001947"/>
    </source>
</evidence>
<accession>A0A2K3YXQ6</accession>
<dbReference type="AlphaFoldDB" id="A0A2K3YXQ6"/>
<gene>
    <name evidence="12" type="ORF">CD122_00755</name>
</gene>
<dbReference type="EC" id="3.5.1.9" evidence="4"/>
<dbReference type="InterPro" id="IPR037175">
    <property type="entry name" value="KFase_sf"/>
</dbReference>
<dbReference type="FunFam" id="3.50.30.50:FF:000001">
    <property type="entry name" value="Kynurenine formamidase"/>
    <property type="match status" value="1"/>
</dbReference>
<dbReference type="GO" id="GO:0046872">
    <property type="term" value="F:metal ion binding"/>
    <property type="evidence" value="ECO:0007669"/>
    <property type="project" value="UniProtKB-KW"/>
</dbReference>
<dbReference type="InterPro" id="IPR007325">
    <property type="entry name" value="KFase/CYL"/>
</dbReference>
<comment type="pathway">
    <text evidence="11">Amino-acid degradation; L-tryptophan degradation via kynurenine pathway; L-kynurenine from L-tryptophan: step 2/2.</text>
</comment>
<keyword evidence="6" id="KW-0479">Metal-binding</keyword>
<proteinExistence type="predicted"/>
<comment type="subunit">
    <text evidence="3">Homodimer.</text>
</comment>
<dbReference type="GO" id="GO:0019441">
    <property type="term" value="P:L-tryptophan catabolic process to kynurenine"/>
    <property type="evidence" value="ECO:0007669"/>
    <property type="project" value="InterPro"/>
</dbReference>
<evidence type="ECO:0000256" key="7">
    <source>
        <dbReference type="ARBA" id="ARBA00022801"/>
    </source>
</evidence>
<evidence type="ECO:0000256" key="9">
    <source>
        <dbReference type="ARBA" id="ARBA00023079"/>
    </source>
</evidence>
<name>A0A2K3YXQ6_9STAP</name>
<dbReference type="EMBL" id="PPRF01000004">
    <property type="protein sequence ID" value="PNZ30365.1"/>
    <property type="molecule type" value="Genomic_DNA"/>
</dbReference>
<evidence type="ECO:0000256" key="11">
    <source>
        <dbReference type="ARBA" id="ARBA00060547"/>
    </source>
</evidence>
<dbReference type="PANTHER" id="PTHR31118">
    <property type="entry name" value="CYCLASE-LIKE PROTEIN 2"/>
    <property type="match status" value="1"/>
</dbReference>
<protein>
    <recommendedName>
        <fullName evidence="5">Kynurenine formamidase</fullName>
        <ecNumber evidence="4">3.5.1.9</ecNumber>
    </recommendedName>
</protein>
<evidence type="ECO:0000256" key="6">
    <source>
        <dbReference type="ARBA" id="ARBA00022723"/>
    </source>
</evidence>
<dbReference type="PANTHER" id="PTHR31118:SF32">
    <property type="entry name" value="KYNURENINE FORMAMIDASE"/>
    <property type="match status" value="1"/>
</dbReference>
<comment type="catalytic activity">
    <reaction evidence="10">
        <text>N-formyl-L-kynurenine + H2O = L-kynurenine + formate + H(+)</text>
        <dbReference type="Rhea" id="RHEA:13009"/>
        <dbReference type="ChEBI" id="CHEBI:15377"/>
        <dbReference type="ChEBI" id="CHEBI:15378"/>
        <dbReference type="ChEBI" id="CHEBI:15740"/>
        <dbReference type="ChEBI" id="CHEBI:57959"/>
        <dbReference type="ChEBI" id="CHEBI:58629"/>
        <dbReference type="EC" id="3.5.1.9"/>
    </reaction>
</comment>
<dbReference type="Proteomes" id="UP000242752">
    <property type="component" value="Unassembled WGS sequence"/>
</dbReference>
<evidence type="ECO:0000256" key="3">
    <source>
        <dbReference type="ARBA" id="ARBA00011738"/>
    </source>
</evidence>
<dbReference type="RefSeq" id="WP_103357120.1">
    <property type="nucleotide sequence ID" value="NZ_PPRF01000004.1"/>
</dbReference>
<dbReference type="GO" id="GO:0004061">
    <property type="term" value="F:arylformamidase activity"/>
    <property type="evidence" value="ECO:0007669"/>
    <property type="project" value="UniProtKB-EC"/>
</dbReference>
<reference evidence="12 13" key="1">
    <citation type="submission" date="2017-08" db="EMBL/GenBank/DDBJ databases">
        <title>Draft genome sequences of 64 type strains of genus Staph aureus.</title>
        <authorList>
            <person name="Cole K."/>
            <person name="Golubchik T."/>
            <person name="Russell J."/>
            <person name="Foster D."/>
            <person name="Llewelyn M."/>
            <person name="Wilson D."/>
            <person name="Crook D."/>
            <person name="Paul J."/>
        </authorList>
    </citation>
    <scope>NUCLEOTIDE SEQUENCE [LARGE SCALE GENOMIC DNA]</scope>
    <source>
        <strain evidence="12 13">DSM 21968</strain>
    </source>
</reference>
<keyword evidence="13" id="KW-1185">Reference proteome</keyword>